<dbReference type="PANTHER" id="PTHR22617">
    <property type="entry name" value="CHEMOTAXIS SENSOR HISTIDINE KINASE-RELATED"/>
    <property type="match status" value="1"/>
</dbReference>
<protein>
    <submittedName>
        <fullName evidence="2">Chemotaxis protein CheW</fullName>
    </submittedName>
</protein>
<name>R1IU48_9GAMM</name>
<sequence length="199" mass="21879">MLEGQVMDSVAERYPDKGFDLSTGTKEADHHSGTRLKQKNLIFSLAEEQYGIPLSSVKEVIGMVKVTPIPHMPCFFKGLINLRGKIISVIDLRLKLGLEEKAYEPKKTAIIISDVNSLTVGTIVDDVNEVVGFTDEQIETKLEISSSIKREYIHGVAKADDDSLVLLLDILNVLEPEELDLISKQVSAPPTSGGVDFDI</sequence>
<evidence type="ECO:0000313" key="3">
    <source>
        <dbReference type="Proteomes" id="UP000011223"/>
    </source>
</evidence>
<feature type="domain" description="CheW-like" evidence="1">
    <location>
        <begin position="37"/>
        <end position="179"/>
    </location>
</feature>
<dbReference type="Pfam" id="PF01584">
    <property type="entry name" value="CheW"/>
    <property type="match status" value="1"/>
</dbReference>
<dbReference type="GO" id="GO:0006935">
    <property type="term" value="P:chemotaxis"/>
    <property type="evidence" value="ECO:0007669"/>
    <property type="project" value="InterPro"/>
</dbReference>
<dbReference type="PROSITE" id="PS50851">
    <property type="entry name" value="CHEW"/>
    <property type="match status" value="1"/>
</dbReference>
<dbReference type="PANTHER" id="PTHR22617:SF23">
    <property type="entry name" value="CHEMOTAXIS PROTEIN CHEW"/>
    <property type="match status" value="1"/>
</dbReference>
<dbReference type="AlphaFoldDB" id="R1IU48"/>
<dbReference type="SUPFAM" id="SSF50341">
    <property type="entry name" value="CheW-like"/>
    <property type="match status" value="1"/>
</dbReference>
<dbReference type="InterPro" id="IPR039315">
    <property type="entry name" value="CheW"/>
</dbReference>
<dbReference type="Gene3D" id="2.30.30.40">
    <property type="entry name" value="SH3 Domains"/>
    <property type="match status" value="1"/>
</dbReference>
<dbReference type="eggNOG" id="COG0835">
    <property type="taxonomic scope" value="Bacteria"/>
</dbReference>
<dbReference type="GO" id="GO:0007165">
    <property type="term" value="P:signal transduction"/>
    <property type="evidence" value="ECO:0007669"/>
    <property type="project" value="InterPro"/>
</dbReference>
<dbReference type="SMART" id="SM00260">
    <property type="entry name" value="CheW"/>
    <property type="match status" value="1"/>
</dbReference>
<accession>R1IU48</accession>
<dbReference type="GO" id="GO:0005829">
    <property type="term" value="C:cytosol"/>
    <property type="evidence" value="ECO:0007669"/>
    <property type="project" value="TreeGrafter"/>
</dbReference>
<comment type="caution">
    <text evidence="2">The sequence shown here is derived from an EMBL/GenBank/DDBJ whole genome shotgun (WGS) entry which is preliminary data.</text>
</comment>
<dbReference type="Proteomes" id="UP000011223">
    <property type="component" value="Unassembled WGS sequence"/>
</dbReference>
<evidence type="ECO:0000313" key="2">
    <source>
        <dbReference type="EMBL" id="EOD80992.1"/>
    </source>
</evidence>
<reference evidence="2 3" key="1">
    <citation type="journal article" date="2014" name="PLoS ONE">
        <title>Grimontia indica AK16(T), sp. nov., Isolated from a Seawater Sample Reports the Presence of Pathogenic Genes Similar to Vibrio Genus.</title>
        <authorList>
            <person name="Singh A."/>
            <person name="Vaidya B."/>
            <person name="Khatri I."/>
            <person name="Srinivas T.N."/>
            <person name="Subramanian S."/>
            <person name="Korpole S."/>
            <person name="Pinnaka A.K."/>
        </authorList>
    </citation>
    <scope>NUCLEOTIDE SEQUENCE [LARGE SCALE GENOMIC DNA]</scope>
    <source>
        <strain evidence="2 3">AK16</strain>
    </source>
</reference>
<dbReference type="EMBL" id="ANFM02000009">
    <property type="protein sequence ID" value="EOD80992.1"/>
    <property type="molecule type" value="Genomic_DNA"/>
</dbReference>
<evidence type="ECO:0000259" key="1">
    <source>
        <dbReference type="PROSITE" id="PS50851"/>
    </source>
</evidence>
<keyword evidence="3" id="KW-1185">Reference proteome</keyword>
<dbReference type="InterPro" id="IPR036061">
    <property type="entry name" value="CheW-like_dom_sf"/>
</dbReference>
<proteinExistence type="predicted"/>
<gene>
    <name evidence="2" type="ORF">D515_04971</name>
</gene>
<dbReference type="InterPro" id="IPR002545">
    <property type="entry name" value="CheW-lke_dom"/>
</dbReference>
<organism evidence="2 3">
    <name type="scientific">Grimontia indica</name>
    <dbReference type="NCBI Taxonomy" id="1056512"/>
    <lineage>
        <taxon>Bacteria</taxon>
        <taxon>Pseudomonadati</taxon>
        <taxon>Pseudomonadota</taxon>
        <taxon>Gammaproteobacteria</taxon>
        <taxon>Vibrionales</taxon>
        <taxon>Vibrionaceae</taxon>
        <taxon>Grimontia</taxon>
    </lineage>
</organism>
<dbReference type="Gene3D" id="2.40.50.180">
    <property type="entry name" value="CheA-289, Domain 4"/>
    <property type="match status" value="1"/>
</dbReference>